<gene>
    <name evidence="1" type="ORF">SAMN05192569_1003179</name>
</gene>
<protein>
    <submittedName>
        <fullName evidence="1">Uncharacterized protein</fullName>
    </submittedName>
</protein>
<dbReference type="EMBL" id="FOJS01000003">
    <property type="protein sequence ID" value="SFA42022.1"/>
    <property type="molecule type" value="Genomic_DNA"/>
</dbReference>
<dbReference type="Gene3D" id="3.90.1570.10">
    <property type="entry name" value="tt1808, chain A"/>
    <property type="match status" value="1"/>
</dbReference>
<evidence type="ECO:0000313" key="2">
    <source>
        <dbReference type="Proteomes" id="UP000198650"/>
    </source>
</evidence>
<reference evidence="2" key="1">
    <citation type="submission" date="2016-10" db="EMBL/GenBank/DDBJ databases">
        <authorList>
            <person name="Varghese N."/>
            <person name="Submissions S."/>
        </authorList>
    </citation>
    <scope>NUCLEOTIDE SEQUENCE [LARGE SCALE GENOMIC DNA]</scope>
    <source>
        <strain evidence="2">M1</strain>
    </source>
</reference>
<keyword evidence="2" id="KW-1185">Reference proteome</keyword>
<accession>A0A1I0SRA9</accession>
<evidence type="ECO:0000313" key="1">
    <source>
        <dbReference type="EMBL" id="SFA42022.1"/>
    </source>
</evidence>
<proteinExistence type="predicted"/>
<dbReference type="InterPro" id="IPR012296">
    <property type="entry name" value="Nuclease_put_TT1808"/>
</dbReference>
<dbReference type="Proteomes" id="UP000198650">
    <property type="component" value="Unassembled WGS sequence"/>
</dbReference>
<dbReference type="AlphaFoldDB" id="A0A1I0SRA9"/>
<sequence length="170" mass="18971">MHIFFSPKGTGNVLLDFSHPQIPFRISVNYHFISEQKSHFFFWHTANDWGRRLHHPVSAKMKIYNSNKGGCRCLVLGFPTYCTSNIGRCGNKAMSGSKYIDGTVYMVPSPGLKHQLVSSNFHTEFGLYFRGKAVQSVCSADGVLCSEVFPLHPHLDGGTRDSYACGSCSR</sequence>
<name>A0A1I0SRA9_9BACL</name>
<organism evidence="1 2">
    <name type="scientific">Parageobacillus thermantarcticus</name>
    <dbReference type="NCBI Taxonomy" id="186116"/>
    <lineage>
        <taxon>Bacteria</taxon>
        <taxon>Bacillati</taxon>
        <taxon>Bacillota</taxon>
        <taxon>Bacilli</taxon>
        <taxon>Bacillales</taxon>
        <taxon>Anoxybacillaceae</taxon>
        <taxon>Parageobacillus</taxon>
    </lineage>
</organism>